<evidence type="ECO:0000256" key="3">
    <source>
        <dbReference type="ARBA" id="ARBA00022603"/>
    </source>
</evidence>
<dbReference type="InterPro" id="IPR029063">
    <property type="entry name" value="SAM-dependent_MTases_sf"/>
</dbReference>
<evidence type="ECO:0000313" key="10">
    <source>
        <dbReference type="EMBL" id="GAA4398181.1"/>
    </source>
</evidence>
<keyword evidence="5" id="KW-0949">S-adenosyl-L-methionine</keyword>
<keyword evidence="3 10" id="KW-0489">Methyltransferase</keyword>
<dbReference type="SUPFAM" id="SSF53335">
    <property type="entry name" value="S-adenosyl-L-methionine-dependent methyltransferases"/>
    <property type="match status" value="1"/>
</dbReference>
<comment type="catalytic activity">
    <reaction evidence="7">
        <text>a 2'-deoxyadenosine in DNA + S-adenosyl-L-methionine = an N(6)-methyl-2'-deoxyadenosine in DNA + S-adenosyl-L-homocysteine + H(+)</text>
        <dbReference type="Rhea" id="RHEA:15197"/>
        <dbReference type="Rhea" id="RHEA-COMP:12418"/>
        <dbReference type="Rhea" id="RHEA-COMP:12419"/>
        <dbReference type="ChEBI" id="CHEBI:15378"/>
        <dbReference type="ChEBI" id="CHEBI:57856"/>
        <dbReference type="ChEBI" id="CHEBI:59789"/>
        <dbReference type="ChEBI" id="CHEBI:90615"/>
        <dbReference type="ChEBI" id="CHEBI:90616"/>
        <dbReference type="EC" id="2.1.1.72"/>
    </reaction>
</comment>
<dbReference type="InterPro" id="IPR022749">
    <property type="entry name" value="D12N6_MeTrfase_N"/>
</dbReference>
<dbReference type="GO" id="GO:0032259">
    <property type="term" value="P:methylation"/>
    <property type="evidence" value="ECO:0007669"/>
    <property type="project" value="UniProtKB-KW"/>
</dbReference>
<dbReference type="Gene3D" id="3.40.50.150">
    <property type="entry name" value="Vaccinia Virus protein VP39"/>
    <property type="match status" value="1"/>
</dbReference>
<dbReference type="PANTHER" id="PTHR42933">
    <property type="entry name" value="SLR6095 PROTEIN"/>
    <property type="match status" value="1"/>
</dbReference>
<protein>
    <recommendedName>
        <fullName evidence="2">site-specific DNA-methyltransferase (adenine-specific)</fullName>
        <ecNumber evidence="2">2.1.1.72</ecNumber>
    </recommendedName>
</protein>
<name>A0ABP8JYZ7_9MICO</name>
<evidence type="ECO:0000259" key="8">
    <source>
        <dbReference type="Pfam" id="PF02384"/>
    </source>
</evidence>
<keyword evidence="4" id="KW-0808">Transferase</keyword>
<dbReference type="InterPro" id="IPR002052">
    <property type="entry name" value="DNA_methylase_N6_adenine_CS"/>
</dbReference>
<proteinExistence type="inferred from homology"/>
<feature type="domain" description="DNA methylase adenine-specific" evidence="8">
    <location>
        <begin position="156"/>
        <end position="457"/>
    </location>
</feature>
<dbReference type="Proteomes" id="UP001500390">
    <property type="component" value="Unassembled WGS sequence"/>
</dbReference>
<dbReference type="InterPro" id="IPR051537">
    <property type="entry name" value="DNA_Adenine_Mtase"/>
</dbReference>
<evidence type="ECO:0000256" key="4">
    <source>
        <dbReference type="ARBA" id="ARBA00022679"/>
    </source>
</evidence>
<dbReference type="PRINTS" id="PR00507">
    <property type="entry name" value="N12N6MTFRASE"/>
</dbReference>
<evidence type="ECO:0000256" key="7">
    <source>
        <dbReference type="ARBA" id="ARBA00047942"/>
    </source>
</evidence>
<sequence>MTPPRVRQAAQPQTTRARLQSIIKESRNIMRKDAGLNGELDRLPQLAWLLFLHAFDEVEQDREAADRDYRPAIVGKYRWSQWAHSDVTGEPFLAFVNDQLLPHLRELRGSGRPGDPRDTIASIFSNVSNRMLSGHLLRDLVDQLDKVNFANADDLHTMAHLYESMLKEMRDAAGDSGEFYTPRPLVRFITDMVDPQVGDVVMDPAMGTGGFVVEAFEHMMAGARTPTQRETVKRSIRGVEKKSMPFLLAEMNFLLHDISSAAVIQGNALANPVADMRRDPVNVILTNPPFGGEEERGIQDNFPAGLKTAETAWLFLQSVMARLERKRGRCGIVVPNSVLFDQNIGGRVKKELMTKFNLHTVLRLPNGVFAPYTLIPSNVLFFEWGPQDEHVWFYEHPMPEGRKNYTKTKPMAYEEFAACEAWWGGRNREGRVETAQAWPVRADEIAESGYDLDRRNPNRPDDLTHRPPAELIAELIETEHELMALLENLQREIKDFSA</sequence>
<dbReference type="RefSeq" id="WP_159901323.1">
    <property type="nucleotide sequence ID" value="NZ_BAABFX010000031.1"/>
</dbReference>
<reference evidence="11" key="1">
    <citation type="journal article" date="2019" name="Int. J. Syst. Evol. Microbiol.">
        <title>The Global Catalogue of Microorganisms (GCM) 10K type strain sequencing project: providing services to taxonomists for standard genome sequencing and annotation.</title>
        <authorList>
            <consortium name="The Broad Institute Genomics Platform"/>
            <consortium name="The Broad Institute Genome Sequencing Center for Infectious Disease"/>
            <person name="Wu L."/>
            <person name="Ma J."/>
        </authorList>
    </citation>
    <scope>NUCLEOTIDE SEQUENCE [LARGE SCALE GENOMIC DNA]</scope>
    <source>
        <strain evidence="11">JCM 17738</strain>
    </source>
</reference>
<dbReference type="InterPro" id="IPR038333">
    <property type="entry name" value="T1MK-like_N_sf"/>
</dbReference>
<dbReference type="GO" id="GO:0008168">
    <property type="term" value="F:methyltransferase activity"/>
    <property type="evidence" value="ECO:0007669"/>
    <property type="project" value="UniProtKB-KW"/>
</dbReference>
<dbReference type="Pfam" id="PF12161">
    <property type="entry name" value="HsdM_N"/>
    <property type="match status" value="1"/>
</dbReference>
<keyword evidence="6" id="KW-0680">Restriction system</keyword>
<dbReference type="Pfam" id="PF02384">
    <property type="entry name" value="N6_Mtase"/>
    <property type="match status" value="1"/>
</dbReference>
<evidence type="ECO:0000313" key="11">
    <source>
        <dbReference type="Proteomes" id="UP001500390"/>
    </source>
</evidence>
<evidence type="ECO:0000256" key="2">
    <source>
        <dbReference type="ARBA" id="ARBA00011900"/>
    </source>
</evidence>
<dbReference type="PROSITE" id="PS00092">
    <property type="entry name" value="N6_MTASE"/>
    <property type="match status" value="1"/>
</dbReference>
<feature type="domain" description="N6 adenine-specific DNA methyltransferase N-terminal" evidence="9">
    <location>
        <begin position="19"/>
        <end position="143"/>
    </location>
</feature>
<accession>A0ABP8JYZ7</accession>
<gene>
    <name evidence="10" type="ORF">GCM10023153_22780</name>
</gene>
<comment type="similarity">
    <text evidence="1">Belongs to the N(4)/N(6)-methyltransferase family.</text>
</comment>
<organism evidence="10 11">
    <name type="scientific">Ornithinibacter aureus</name>
    <dbReference type="NCBI Taxonomy" id="622664"/>
    <lineage>
        <taxon>Bacteria</taxon>
        <taxon>Bacillati</taxon>
        <taxon>Actinomycetota</taxon>
        <taxon>Actinomycetes</taxon>
        <taxon>Micrococcales</taxon>
        <taxon>Intrasporangiaceae</taxon>
        <taxon>Ornithinibacter</taxon>
    </lineage>
</organism>
<dbReference type="PANTHER" id="PTHR42933:SF4">
    <property type="entry name" value="TYPE I RESTRICTION ENZYME ECOKI METHYLASE SUBUNIT"/>
    <property type="match status" value="1"/>
</dbReference>
<evidence type="ECO:0000256" key="1">
    <source>
        <dbReference type="ARBA" id="ARBA00006594"/>
    </source>
</evidence>
<dbReference type="EC" id="2.1.1.72" evidence="2"/>
<dbReference type="EMBL" id="BAABFX010000031">
    <property type="protein sequence ID" value="GAA4398181.1"/>
    <property type="molecule type" value="Genomic_DNA"/>
</dbReference>
<comment type="caution">
    <text evidence="10">The sequence shown here is derived from an EMBL/GenBank/DDBJ whole genome shotgun (WGS) entry which is preliminary data.</text>
</comment>
<evidence type="ECO:0000256" key="6">
    <source>
        <dbReference type="ARBA" id="ARBA00022747"/>
    </source>
</evidence>
<keyword evidence="11" id="KW-1185">Reference proteome</keyword>
<dbReference type="Gene3D" id="1.20.1260.30">
    <property type="match status" value="1"/>
</dbReference>
<evidence type="ECO:0000259" key="9">
    <source>
        <dbReference type="Pfam" id="PF12161"/>
    </source>
</evidence>
<evidence type="ECO:0000256" key="5">
    <source>
        <dbReference type="ARBA" id="ARBA00022691"/>
    </source>
</evidence>
<dbReference type="InterPro" id="IPR003356">
    <property type="entry name" value="DNA_methylase_A-5"/>
</dbReference>